<dbReference type="RefSeq" id="WP_095549059.1">
    <property type="nucleotide sequence ID" value="NZ_NSJF01000001.1"/>
</dbReference>
<dbReference type="Proteomes" id="UP000217999">
    <property type="component" value="Unassembled WGS sequence"/>
</dbReference>
<feature type="domain" description="Transcription factor zinc-finger" evidence="1">
    <location>
        <begin position="21"/>
        <end position="58"/>
    </location>
</feature>
<sequence>MTEQAAADLANAQWQPAAPACPSCREPMQALHVQSHRGEPVELDLCFACHGIWFDWRENLQLSAQGVLALFKTLHEHRDEPHRPLGQRMQCPACRTTLQRGTDRTLSGAYVTYRCPARHGRFGTFSSFMVEKGFVRHLNPAQLHALAETVRTIHCSSCGATVDLRRDHACPYCRSAFALLDPQAVERALQKYHGKAAPAAADADSEKLREATARAEWLMAQERIRAQNAQREREEGGGLWGKDRFADELWSMGLDTLWRLLSRWLR</sequence>
<reference evidence="2 3" key="1">
    <citation type="submission" date="2017-08" db="EMBL/GenBank/DDBJ databases">
        <title>WGS of Clinical strains of the CDC Group NO-1 linked to zoonotic infections in humans.</title>
        <authorList>
            <person name="Bernier A.-M."/>
            <person name="Bernard K."/>
        </authorList>
    </citation>
    <scope>NUCLEOTIDE SEQUENCE [LARGE SCALE GENOMIC DNA]</scope>
    <source>
        <strain evidence="2 3">NML03-0146</strain>
    </source>
</reference>
<gene>
    <name evidence="2" type="ORF">CK620_00700</name>
</gene>
<dbReference type="InterPro" id="IPR027392">
    <property type="entry name" value="TF_Znf"/>
</dbReference>
<comment type="caution">
    <text evidence="2">The sequence shown here is derived from an EMBL/GenBank/DDBJ whole genome shotgun (WGS) entry which is preliminary data.</text>
</comment>
<dbReference type="AlphaFoldDB" id="A0A2A2ABD4"/>
<dbReference type="EMBL" id="NSJF01000001">
    <property type="protein sequence ID" value="PAT35825.1"/>
    <property type="molecule type" value="Genomic_DNA"/>
</dbReference>
<name>A0A2A2ABD4_9BURK</name>
<organism evidence="2 3">
    <name type="scientific">Vandammella animalimorsus</name>
    <dbReference type="NCBI Taxonomy" id="2029117"/>
    <lineage>
        <taxon>Bacteria</taxon>
        <taxon>Pseudomonadati</taxon>
        <taxon>Pseudomonadota</taxon>
        <taxon>Betaproteobacteria</taxon>
        <taxon>Burkholderiales</taxon>
        <taxon>Comamonadaceae</taxon>
        <taxon>Vandammella</taxon>
    </lineage>
</organism>
<evidence type="ECO:0000313" key="2">
    <source>
        <dbReference type="EMBL" id="PAT35825.1"/>
    </source>
</evidence>
<accession>A0A2A2ABD4</accession>
<proteinExistence type="predicted"/>
<protein>
    <recommendedName>
        <fullName evidence="1">Transcription factor zinc-finger domain-containing protein</fullName>
    </recommendedName>
</protein>
<evidence type="ECO:0000313" key="3">
    <source>
        <dbReference type="Proteomes" id="UP000217999"/>
    </source>
</evidence>
<dbReference type="Pfam" id="PF13453">
    <property type="entry name" value="Zn_ribbon_TFIIB"/>
    <property type="match status" value="1"/>
</dbReference>
<evidence type="ECO:0000259" key="1">
    <source>
        <dbReference type="Pfam" id="PF13453"/>
    </source>
</evidence>